<dbReference type="InterPro" id="IPR002676">
    <property type="entry name" value="RimM_N"/>
</dbReference>
<organism evidence="8 9">
    <name type="scientific">Thermoleophilum album</name>
    <dbReference type="NCBI Taxonomy" id="29539"/>
    <lineage>
        <taxon>Bacteria</taxon>
        <taxon>Bacillati</taxon>
        <taxon>Actinomycetota</taxon>
        <taxon>Thermoleophilia</taxon>
        <taxon>Thermoleophilales</taxon>
        <taxon>Thermoleophilaceae</taxon>
        <taxon>Thermoleophilum</taxon>
    </lineage>
</organism>
<dbReference type="SUPFAM" id="SSF50447">
    <property type="entry name" value="Translation proteins"/>
    <property type="match status" value="1"/>
</dbReference>
<sequence length="161" mass="17363">MRRRRLVSVGRVGRAHGLDGSFYVVGADPDALKPGVEVRIADAVRRVERRAGTNQRPIVRLSGVGSREQARSLQGQHLLVEQELAADEWLAGELEGLSVVTDRGRPLGRVARVLEAPSVSLLELDQGTLVPLVRDALIAVDLESGRITVSAAFLGLADDEE</sequence>
<comment type="subcellular location">
    <subcellularLocation>
        <location evidence="5">Cytoplasm</location>
    </subcellularLocation>
</comment>
<keyword evidence="4 5" id="KW-0143">Chaperone</keyword>
<dbReference type="PANTHER" id="PTHR33692:SF1">
    <property type="entry name" value="RIBOSOME MATURATION FACTOR RIMM"/>
    <property type="match status" value="1"/>
</dbReference>
<dbReference type="InterPro" id="IPR009000">
    <property type="entry name" value="Transl_B-barrel_sf"/>
</dbReference>
<comment type="subunit">
    <text evidence="5">Binds ribosomal protein uS19.</text>
</comment>
<comment type="domain">
    <text evidence="5">The PRC barrel domain binds ribosomal protein uS19.</text>
</comment>
<evidence type="ECO:0000313" key="8">
    <source>
        <dbReference type="EMBL" id="SEH15132.1"/>
    </source>
</evidence>
<keyword evidence="2 5" id="KW-0690">Ribosome biogenesis</keyword>
<dbReference type="InterPro" id="IPR056792">
    <property type="entry name" value="PRC_RimM"/>
</dbReference>
<evidence type="ECO:0000313" key="9">
    <source>
        <dbReference type="Proteomes" id="UP000222056"/>
    </source>
</evidence>
<dbReference type="GO" id="GO:0006364">
    <property type="term" value="P:rRNA processing"/>
    <property type="evidence" value="ECO:0007669"/>
    <property type="project" value="UniProtKB-UniRule"/>
</dbReference>
<dbReference type="Pfam" id="PF01782">
    <property type="entry name" value="RimM"/>
    <property type="match status" value="1"/>
</dbReference>
<dbReference type="PANTHER" id="PTHR33692">
    <property type="entry name" value="RIBOSOME MATURATION FACTOR RIMM"/>
    <property type="match status" value="1"/>
</dbReference>
<feature type="domain" description="RimM N-terminal" evidence="6">
    <location>
        <begin position="9"/>
        <end position="83"/>
    </location>
</feature>
<evidence type="ECO:0000259" key="7">
    <source>
        <dbReference type="Pfam" id="PF24986"/>
    </source>
</evidence>
<dbReference type="Gene3D" id="2.40.30.60">
    <property type="entry name" value="RimM"/>
    <property type="match status" value="1"/>
</dbReference>
<dbReference type="AlphaFoldDB" id="A0A1H6FXJ3"/>
<dbReference type="NCBIfam" id="TIGR02273">
    <property type="entry name" value="16S_RimM"/>
    <property type="match status" value="1"/>
</dbReference>
<dbReference type="GO" id="GO:0005840">
    <property type="term" value="C:ribosome"/>
    <property type="evidence" value="ECO:0007669"/>
    <property type="project" value="InterPro"/>
</dbReference>
<dbReference type="Gene3D" id="2.30.30.240">
    <property type="entry name" value="PRC-barrel domain"/>
    <property type="match status" value="1"/>
</dbReference>
<dbReference type="InterPro" id="IPR011961">
    <property type="entry name" value="RimM"/>
</dbReference>
<proteinExistence type="inferred from homology"/>
<dbReference type="InterPro" id="IPR036976">
    <property type="entry name" value="RimM_N_sf"/>
</dbReference>
<evidence type="ECO:0000259" key="6">
    <source>
        <dbReference type="Pfam" id="PF01782"/>
    </source>
</evidence>
<dbReference type="Proteomes" id="UP000222056">
    <property type="component" value="Unassembled WGS sequence"/>
</dbReference>
<evidence type="ECO:0000256" key="3">
    <source>
        <dbReference type="ARBA" id="ARBA00022552"/>
    </source>
</evidence>
<keyword evidence="3 5" id="KW-0698">rRNA processing</keyword>
<dbReference type="GO" id="GO:0043022">
    <property type="term" value="F:ribosome binding"/>
    <property type="evidence" value="ECO:0007669"/>
    <property type="project" value="InterPro"/>
</dbReference>
<dbReference type="GO" id="GO:0042274">
    <property type="term" value="P:ribosomal small subunit biogenesis"/>
    <property type="evidence" value="ECO:0007669"/>
    <property type="project" value="UniProtKB-UniRule"/>
</dbReference>
<dbReference type="STRING" id="29539.SAMN02745716_1852"/>
<dbReference type="GO" id="GO:0005737">
    <property type="term" value="C:cytoplasm"/>
    <property type="evidence" value="ECO:0007669"/>
    <property type="project" value="UniProtKB-SubCell"/>
</dbReference>
<dbReference type="InterPro" id="IPR011033">
    <property type="entry name" value="PRC_barrel-like_sf"/>
</dbReference>
<name>A0A1H6FXJ3_THEAL</name>
<keyword evidence="9" id="KW-1185">Reference proteome</keyword>
<protein>
    <recommendedName>
        <fullName evidence="5">Ribosome maturation factor RimM</fullName>
    </recommendedName>
</protein>
<gene>
    <name evidence="5" type="primary">rimM</name>
    <name evidence="8" type="ORF">SAMN02745716_1852</name>
</gene>
<accession>A0A1H6FXJ3</accession>
<keyword evidence="1 5" id="KW-0963">Cytoplasm</keyword>
<dbReference type="EMBL" id="FNWJ01000002">
    <property type="protein sequence ID" value="SEH15132.1"/>
    <property type="molecule type" value="Genomic_DNA"/>
</dbReference>
<feature type="domain" description="Ribosome maturation factor RimM PRC barrel" evidence="7">
    <location>
        <begin position="93"/>
        <end position="150"/>
    </location>
</feature>
<evidence type="ECO:0000256" key="5">
    <source>
        <dbReference type="HAMAP-Rule" id="MF_00014"/>
    </source>
</evidence>
<evidence type="ECO:0000256" key="2">
    <source>
        <dbReference type="ARBA" id="ARBA00022517"/>
    </source>
</evidence>
<comment type="function">
    <text evidence="5">An accessory protein needed during the final step in the assembly of 30S ribosomal subunit, possibly for assembly of the head region. Essential for efficient processing of 16S rRNA. May be needed both before and after RbfA during the maturation of 16S rRNA. It has affinity for free ribosomal 30S subunits but not for 70S ribosomes.</text>
</comment>
<dbReference type="HAMAP" id="MF_00014">
    <property type="entry name" value="Ribosome_mat_RimM"/>
    <property type="match status" value="1"/>
</dbReference>
<reference evidence="9" key="1">
    <citation type="submission" date="2016-10" db="EMBL/GenBank/DDBJ databases">
        <authorList>
            <person name="Varghese N."/>
            <person name="Submissions S."/>
        </authorList>
    </citation>
    <scope>NUCLEOTIDE SEQUENCE [LARGE SCALE GENOMIC DNA]</scope>
    <source>
        <strain evidence="9">ATCC 35263</strain>
    </source>
</reference>
<dbReference type="RefSeq" id="WP_177169445.1">
    <property type="nucleotide sequence ID" value="NZ_FNWJ01000002.1"/>
</dbReference>
<evidence type="ECO:0000256" key="1">
    <source>
        <dbReference type="ARBA" id="ARBA00022490"/>
    </source>
</evidence>
<dbReference type="SUPFAM" id="SSF50346">
    <property type="entry name" value="PRC-barrel domain"/>
    <property type="match status" value="1"/>
</dbReference>
<evidence type="ECO:0000256" key="4">
    <source>
        <dbReference type="ARBA" id="ARBA00023186"/>
    </source>
</evidence>
<comment type="similarity">
    <text evidence="5">Belongs to the RimM family.</text>
</comment>
<dbReference type="Pfam" id="PF24986">
    <property type="entry name" value="PRC_RimM"/>
    <property type="match status" value="1"/>
</dbReference>